<dbReference type="EMBL" id="VSSQ01040506">
    <property type="protein sequence ID" value="MPM93776.1"/>
    <property type="molecule type" value="Genomic_DNA"/>
</dbReference>
<protein>
    <recommendedName>
        <fullName evidence="3">Gamma-glutamylcyclotransferase AIG2-like domain-containing protein</fullName>
    </recommendedName>
</protein>
<dbReference type="Gene3D" id="3.10.490.10">
    <property type="entry name" value="Gamma-glutamyl cyclotransferase-like"/>
    <property type="match status" value="1"/>
</dbReference>
<name>A0A645DWR1_9ZZZZ</name>
<evidence type="ECO:0000313" key="2">
    <source>
        <dbReference type="EMBL" id="MPM93776.1"/>
    </source>
</evidence>
<sequence>MEAAARLSGWRLEFFGHSRVWDGALETALPDPEGELWGVVYHLGFRDRECLDRRQDARFDGSGVYFHYPVTVSTDGNRIFSAVMYRKDQLGEPRPPSCEYRDFIAQGAEIRGLPPDYCAELRRIPAVPAGYAVPREKSSGELPETGGDCALCGSAS</sequence>
<dbReference type="InterPro" id="IPR013024">
    <property type="entry name" value="GGCT-like"/>
</dbReference>
<comment type="caution">
    <text evidence="2">The sequence shown here is derived from an EMBL/GenBank/DDBJ whole genome shotgun (WGS) entry which is preliminary data.</text>
</comment>
<dbReference type="PANTHER" id="PTHR12935">
    <property type="entry name" value="GAMMA-GLUTAMYLCYCLOTRANSFERASE"/>
    <property type="match status" value="1"/>
</dbReference>
<keyword evidence="1" id="KW-0456">Lyase</keyword>
<proteinExistence type="predicted"/>
<dbReference type="GO" id="GO:0003839">
    <property type="term" value="F:gamma-glutamylcyclotransferase activity"/>
    <property type="evidence" value="ECO:0007669"/>
    <property type="project" value="InterPro"/>
</dbReference>
<reference evidence="2" key="1">
    <citation type="submission" date="2019-08" db="EMBL/GenBank/DDBJ databases">
        <authorList>
            <person name="Kucharzyk K."/>
            <person name="Murdoch R.W."/>
            <person name="Higgins S."/>
            <person name="Loffler F."/>
        </authorList>
    </citation>
    <scope>NUCLEOTIDE SEQUENCE</scope>
</reference>
<dbReference type="SUPFAM" id="SSF110857">
    <property type="entry name" value="Gamma-glutamyl cyclotransferase-like"/>
    <property type="match status" value="1"/>
</dbReference>
<organism evidence="2">
    <name type="scientific">bioreactor metagenome</name>
    <dbReference type="NCBI Taxonomy" id="1076179"/>
    <lineage>
        <taxon>unclassified sequences</taxon>
        <taxon>metagenomes</taxon>
        <taxon>ecological metagenomes</taxon>
    </lineage>
</organism>
<dbReference type="CDD" id="cd06661">
    <property type="entry name" value="GGCT_like"/>
    <property type="match status" value="1"/>
</dbReference>
<dbReference type="Pfam" id="PF13772">
    <property type="entry name" value="AIG2_2"/>
    <property type="match status" value="1"/>
</dbReference>
<evidence type="ECO:0008006" key="3">
    <source>
        <dbReference type="Google" id="ProtNLM"/>
    </source>
</evidence>
<evidence type="ECO:0000256" key="1">
    <source>
        <dbReference type="ARBA" id="ARBA00023239"/>
    </source>
</evidence>
<accession>A0A645DWR1</accession>
<dbReference type="PANTHER" id="PTHR12935:SF0">
    <property type="entry name" value="GAMMA-GLUTAMYLCYCLOTRANSFERASE"/>
    <property type="match status" value="1"/>
</dbReference>
<dbReference type="InterPro" id="IPR017939">
    <property type="entry name" value="G-Glutamylcylcotransferase"/>
</dbReference>
<dbReference type="AlphaFoldDB" id="A0A645DWR1"/>
<gene>
    <name evidence="2" type="ORF">SDC9_140918</name>
</gene>
<dbReference type="InterPro" id="IPR036568">
    <property type="entry name" value="GGCT-like_sf"/>
</dbReference>